<name>A0AAW1I907_POPJA</name>
<reference evidence="1 2" key="1">
    <citation type="journal article" date="2024" name="BMC Genomics">
        <title>De novo assembly and annotation of Popillia japonica's genome with initial clues to its potential as an invasive pest.</title>
        <authorList>
            <person name="Cucini C."/>
            <person name="Boschi S."/>
            <person name="Funari R."/>
            <person name="Cardaioli E."/>
            <person name="Iannotti N."/>
            <person name="Marturano G."/>
            <person name="Paoli F."/>
            <person name="Bruttini M."/>
            <person name="Carapelli A."/>
            <person name="Frati F."/>
            <person name="Nardi F."/>
        </authorList>
    </citation>
    <scope>NUCLEOTIDE SEQUENCE [LARGE SCALE GENOMIC DNA]</scope>
    <source>
        <strain evidence="1">DMR45628</strain>
    </source>
</reference>
<dbReference type="EMBL" id="JASPKY010000764">
    <property type="protein sequence ID" value="KAK9685628.1"/>
    <property type="molecule type" value="Genomic_DNA"/>
</dbReference>
<dbReference type="PANTHER" id="PTHR45913:SF19">
    <property type="entry name" value="LOW QUALITY PROTEIN: ZINC FINGER BED DOMAIN-CONTAINING PROTEIN 5-LIKE"/>
    <property type="match status" value="1"/>
</dbReference>
<dbReference type="PANTHER" id="PTHR45913">
    <property type="entry name" value="EPM2A-INTERACTING PROTEIN 1"/>
    <property type="match status" value="1"/>
</dbReference>
<gene>
    <name evidence="1" type="ORF">QE152_g37889</name>
</gene>
<sequence length="167" mass="18622">MAPKPKYDSDYIKFGFTAIEFGFTAIEVNKEIRPQCVICAAILSNEALKPAKLERHLKTVHSNLSDRPPEFFAGKLENLKKMKLGKTGAAYESSEKALSASFEISQLIAKAKKPYTIGETLVKPCLIKAVQQVLRVQASKKIQDIPLSHNTVKARIDTMSNDKRRTT</sequence>
<comment type="caution">
    <text evidence="1">The sequence shown here is derived from an EMBL/GenBank/DDBJ whole genome shotgun (WGS) entry which is preliminary data.</text>
</comment>
<dbReference type="Proteomes" id="UP001458880">
    <property type="component" value="Unassembled WGS sequence"/>
</dbReference>
<protein>
    <submittedName>
        <fullName evidence="1">Uncharacterized protein</fullName>
    </submittedName>
</protein>
<evidence type="ECO:0000313" key="1">
    <source>
        <dbReference type="EMBL" id="KAK9685628.1"/>
    </source>
</evidence>
<organism evidence="1 2">
    <name type="scientific">Popillia japonica</name>
    <name type="common">Japanese beetle</name>
    <dbReference type="NCBI Taxonomy" id="7064"/>
    <lineage>
        <taxon>Eukaryota</taxon>
        <taxon>Metazoa</taxon>
        <taxon>Ecdysozoa</taxon>
        <taxon>Arthropoda</taxon>
        <taxon>Hexapoda</taxon>
        <taxon>Insecta</taxon>
        <taxon>Pterygota</taxon>
        <taxon>Neoptera</taxon>
        <taxon>Endopterygota</taxon>
        <taxon>Coleoptera</taxon>
        <taxon>Polyphaga</taxon>
        <taxon>Scarabaeiformia</taxon>
        <taxon>Scarabaeidae</taxon>
        <taxon>Rutelinae</taxon>
        <taxon>Popillia</taxon>
    </lineage>
</organism>
<proteinExistence type="predicted"/>
<accession>A0AAW1I907</accession>
<keyword evidence="2" id="KW-1185">Reference proteome</keyword>
<dbReference type="AlphaFoldDB" id="A0AAW1I907"/>
<evidence type="ECO:0000313" key="2">
    <source>
        <dbReference type="Proteomes" id="UP001458880"/>
    </source>
</evidence>